<proteinExistence type="predicted"/>
<comment type="caution">
    <text evidence="2">The sequence shown here is derived from an EMBL/GenBank/DDBJ whole genome shotgun (WGS) entry which is preliminary data.</text>
</comment>
<evidence type="ECO:0000313" key="3">
    <source>
        <dbReference type="Proteomes" id="UP001346869"/>
    </source>
</evidence>
<sequence>MLRSYPEDTEDPQHRVTQTERMGNSDVINLGAAGQRSMQILRVPRLVPMCLCPVDGEIDGVVLPACAAPASQHAD</sequence>
<protein>
    <submittedName>
        <fullName evidence="2">Uncharacterized protein</fullName>
    </submittedName>
</protein>
<gene>
    <name evidence="2" type="ORF">PBY51_011745</name>
</gene>
<organism evidence="2 3">
    <name type="scientific">Eleginops maclovinus</name>
    <name type="common">Patagonian blennie</name>
    <name type="synonym">Eleginus maclovinus</name>
    <dbReference type="NCBI Taxonomy" id="56733"/>
    <lineage>
        <taxon>Eukaryota</taxon>
        <taxon>Metazoa</taxon>
        <taxon>Chordata</taxon>
        <taxon>Craniata</taxon>
        <taxon>Vertebrata</taxon>
        <taxon>Euteleostomi</taxon>
        <taxon>Actinopterygii</taxon>
        <taxon>Neopterygii</taxon>
        <taxon>Teleostei</taxon>
        <taxon>Neoteleostei</taxon>
        <taxon>Acanthomorphata</taxon>
        <taxon>Eupercaria</taxon>
        <taxon>Perciformes</taxon>
        <taxon>Notothenioidei</taxon>
        <taxon>Eleginopidae</taxon>
        <taxon>Eleginops</taxon>
    </lineage>
</organism>
<reference evidence="2 3" key="2">
    <citation type="journal article" date="2023" name="Mol. Biol. Evol.">
        <title>Genomics of Secondarily Temperate Adaptation in the Only Non-Antarctic Icefish.</title>
        <authorList>
            <person name="Rivera-Colon A.G."/>
            <person name="Rayamajhi N."/>
            <person name="Minhas B.F."/>
            <person name="Madrigal G."/>
            <person name="Bilyk K.T."/>
            <person name="Yoon V."/>
            <person name="Hune M."/>
            <person name="Gregory S."/>
            <person name="Cheng C.H.C."/>
            <person name="Catchen J.M."/>
        </authorList>
    </citation>
    <scope>NUCLEOTIDE SEQUENCE [LARGE SCALE GENOMIC DNA]</scope>
    <source>
        <strain evidence="2">JMC-PN-2008</strain>
    </source>
</reference>
<keyword evidence="3" id="KW-1185">Reference proteome</keyword>
<dbReference type="EMBL" id="JAUZQC010000008">
    <property type="protein sequence ID" value="KAK5867234.1"/>
    <property type="molecule type" value="Genomic_DNA"/>
</dbReference>
<name>A0AAN7XUK0_ELEMC</name>
<dbReference type="Proteomes" id="UP001346869">
    <property type="component" value="Unassembled WGS sequence"/>
</dbReference>
<feature type="region of interest" description="Disordered" evidence="1">
    <location>
        <begin position="1"/>
        <end position="24"/>
    </location>
</feature>
<dbReference type="AlphaFoldDB" id="A0AAN7XUK0"/>
<reference evidence="2 3" key="1">
    <citation type="journal article" date="2023" name="Genes (Basel)">
        <title>Chromosome-Level Genome Assembly and Circadian Gene Repertoire of the Patagonia Blennie Eleginops maclovinus-The Closest Ancestral Proxy of Antarctic Cryonotothenioids.</title>
        <authorList>
            <person name="Cheng C.C."/>
            <person name="Rivera-Colon A.G."/>
            <person name="Minhas B.F."/>
            <person name="Wilson L."/>
            <person name="Rayamajhi N."/>
            <person name="Vargas-Chacoff L."/>
            <person name="Catchen J.M."/>
        </authorList>
    </citation>
    <scope>NUCLEOTIDE SEQUENCE [LARGE SCALE GENOMIC DNA]</scope>
    <source>
        <strain evidence="2">JMC-PN-2008</strain>
    </source>
</reference>
<evidence type="ECO:0000256" key="1">
    <source>
        <dbReference type="SAM" id="MobiDB-lite"/>
    </source>
</evidence>
<evidence type="ECO:0000313" key="2">
    <source>
        <dbReference type="EMBL" id="KAK5867234.1"/>
    </source>
</evidence>
<accession>A0AAN7XUK0</accession>